<dbReference type="EMBL" id="GACK01004123">
    <property type="protein sequence ID" value="JAA60911.1"/>
    <property type="molecule type" value="mRNA"/>
</dbReference>
<sequence length="83" mass="8569">MTAASTAFLLIAAITITIINISSTTMYGVTPNGTCLSPGAPCGPQGPKNNCTGTCDCKVHNDMYTSSPYICWEPGHPASSTGR</sequence>
<reference evidence="2" key="2">
    <citation type="journal article" date="2015" name="J. Proteomics">
        <title>Sexual differences in the sialomes of the zebra tick, Rhipicephalus pulchellus.</title>
        <authorList>
            <person name="Tan A.W."/>
            <person name="Francischetti I.M."/>
            <person name="Slovak M."/>
            <person name="Kini R.M."/>
            <person name="Ribeiro J.M."/>
        </authorList>
    </citation>
    <scope>NUCLEOTIDE SEQUENCE</scope>
    <source>
        <tissue evidence="2">Salivary gland</tissue>
    </source>
</reference>
<protein>
    <submittedName>
        <fullName evidence="2">Putative secreted peptide</fullName>
    </submittedName>
</protein>
<organism evidence="2">
    <name type="scientific">Rhipicephalus pulchellus</name>
    <name type="common">Yellow backed tick</name>
    <name type="synonym">Dermacentor pulchellus</name>
    <dbReference type="NCBI Taxonomy" id="72859"/>
    <lineage>
        <taxon>Eukaryota</taxon>
        <taxon>Metazoa</taxon>
        <taxon>Ecdysozoa</taxon>
        <taxon>Arthropoda</taxon>
        <taxon>Chelicerata</taxon>
        <taxon>Arachnida</taxon>
        <taxon>Acari</taxon>
        <taxon>Parasitiformes</taxon>
        <taxon>Ixodida</taxon>
        <taxon>Ixodoidea</taxon>
        <taxon>Ixodidae</taxon>
        <taxon>Rhipicephalinae</taxon>
        <taxon>Rhipicephalus</taxon>
        <taxon>Rhipicephalus</taxon>
    </lineage>
</organism>
<name>L7M9C0_RHIPC</name>
<keyword evidence="1" id="KW-0472">Membrane</keyword>
<reference evidence="2" key="1">
    <citation type="submission" date="2012-11" db="EMBL/GenBank/DDBJ databases">
        <authorList>
            <person name="Lucero-Rivera Y.E."/>
            <person name="Tovar-Ramirez D."/>
        </authorList>
    </citation>
    <scope>NUCLEOTIDE SEQUENCE</scope>
    <source>
        <tissue evidence="2">Salivary gland</tissue>
    </source>
</reference>
<dbReference type="AlphaFoldDB" id="L7M9C0"/>
<accession>L7M9C0</accession>
<proteinExistence type="evidence at transcript level"/>
<keyword evidence="1" id="KW-1133">Transmembrane helix</keyword>
<evidence type="ECO:0000256" key="1">
    <source>
        <dbReference type="SAM" id="Phobius"/>
    </source>
</evidence>
<keyword evidence="1" id="KW-0812">Transmembrane</keyword>
<evidence type="ECO:0000313" key="2">
    <source>
        <dbReference type="EMBL" id="JAA60911.1"/>
    </source>
</evidence>
<feature type="transmembrane region" description="Helical" evidence="1">
    <location>
        <begin position="7"/>
        <end position="29"/>
    </location>
</feature>